<feature type="domain" description="Glucose-1-phosphate adenylyltransferase/Bifunctional protein GlmU-like C-terminal hexapeptide" evidence="4">
    <location>
        <begin position="284"/>
        <end position="352"/>
    </location>
</feature>
<dbReference type="GeneID" id="303560394"/>
<keyword evidence="6" id="KW-0808">Transferase</keyword>
<dbReference type="InterPro" id="IPR005835">
    <property type="entry name" value="NTP_transferase_dom"/>
</dbReference>
<dbReference type="Pfam" id="PF00483">
    <property type="entry name" value="NTP_transferase"/>
    <property type="match status" value="1"/>
</dbReference>
<feature type="domain" description="Nucleotidyl transferase" evidence="3">
    <location>
        <begin position="29"/>
        <end position="250"/>
    </location>
</feature>
<gene>
    <name evidence="5" type="primary">glgD</name>
    <name evidence="5" type="ORF">CP523_06870</name>
    <name evidence="6" type="ORF">NH397_15195</name>
</gene>
<evidence type="ECO:0000313" key="6">
    <source>
        <dbReference type="EMBL" id="USS00782.1"/>
    </source>
</evidence>
<dbReference type="Pfam" id="PF24894">
    <property type="entry name" value="Hexapep_GlmU"/>
    <property type="match status" value="1"/>
</dbReference>
<keyword evidence="2" id="KW-0320">Glycogen biosynthesis</keyword>
<keyword evidence="5" id="KW-0548">Nucleotidyltransferase</keyword>
<name>A0A9N7JKC8_CLOSE</name>
<dbReference type="InterPro" id="IPR011832">
    <property type="entry name" value="GlgDAde_trans"/>
</dbReference>
<dbReference type="KEGG" id="csep:CP523_06870"/>
<accession>A0A9N7JKC8</accession>
<evidence type="ECO:0000259" key="4">
    <source>
        <dbReference type="Pfam" id="PF24894"/>
    </source>
</evidence>
<dbReference type="Gene3D" id="2.160.10.10">
    <property type="entry name" value="Hexapeptide repeat proteins"/>
    <property type="match status" value="1"/>
</dbReference>
<dbReference type="RefSeq" id="WP_066679170.1">
    <property type="nucleotide sequence ID" value="NZ_CABMIZ010000068.1"/>
</dbReference>
<protein>
    <submittedName>
        <fullName evidence="5">Glucose-1-phosphate adenylyltransferase subunit GlgD</fullName>
        <ecNumber evidence="6">2.7.7.27</ecNumber>
    </submittedName>
</protein>
<proteinExistence type="inferred from homology"/>
<reference evidence="6" key="2">
    <citation type="submission" date="2022-06" db="EMBL/GenBank/DDBJ databases">
        <authorList>
            <person name="Holder M.E."/>
            <person name="Ajami N.J."/>
            <person name="Petrosino J.F."/>
        </authorList>
    </citation>
    <scope>NUCLEOTIDE SEQUENCE</scope>
    <source>
        <strain evidence="6">RMA 8861</strain>
    </source>
</reference>
<dbReference type="Gene3D" id="3.90.550.10">
    <property type="entry name" value="Spore Coat Polysaccharide Biosynthesis Protein SpsA, Chain A"/>
    <property type="match status" value="1"/>
</dbReference>
<dbReference type="NCBIfam" id="TIGR02092">
    <property type="entry name" value="glgD"/>
    <property type="match status" value="1"/>
</dbReference>
<dbReference type="PANTHER" id="PTHR43523:SF6">
    <property type="entry name" value="GLYCOGEN BIOSYNTHESIS PROTEIN GLGD"/>
    <property type="match status" value="1"/>
</dbReference>
<dbReference type="Proteomes" id="UP000280586">
    <property type="component" value="Chromosome"/>
</dbReference>
<keyword evidence="8" id="KW-1185">Reference proteome</keyword>
<dbReference type="EMBL" id="CP099799">
    <property type="protein sequence ID" value="USS00782.1"/>
    <property type="molecule type" value="Genomic_DNA"/>
</dbReference>
<dbReference type="CDD" id="cd02508">
    <property type="entry name" value="ADP_Glucose_PP"/>
    <property type="match status" value="1"/>
</dbReference>
<dbReference type="PANTHER" id="PTHR43523">
    <property type="entry name" value="GLUCOSE-1-PHOSPHATE ADENYLYLTRANSFERASE-RELATED"/>
    <property type="match status" value="1"/>
</dbReference>
<dbReference type="GO" id="GO:0005978">
    <property type="term" value="P:glycogen biosynthetic process"/>
    <property type="evidence" value="ECO:0007669"/>
    <property type="project" value="UniProtKB-KW"/>
</dbReference>
<organism evidence="5 7">
    <name type="scientific">Clostridium septicum</name>
    <dbReference type="NCBI Taxonomy" id="1504"/>
    <lineage>
        <taxon>Bacteria</taxon>
        <taxon>Bacillati</taxon>
        <taxon>Bacillota</taxon>
        <taxon>Clostridia</taxon>
        <taxon>Eubacteriales</taxon>
        <taxon>Clostridiaceae</taxon>
        <taxon>Clostridium</taxon>
    </lineage>
</organism>
<evidence type="ECO:0000259" key="3">
    <source>
        <dbReference type="Pfam" id="PF00483"/>
    </source>
</evidence>
<dbReference type="InterPro" id="IPR011831">
    <property type="entry name" value="ADP-Glc_PPase"/>
</dbReference>
<sequence length="369" mass="41873">MNSCLGIINLDENDSKMGNLVSNRVLASIPIAGRYRIIDFILSNMTNSGIEAIGVFTKNKSRSLIDHLSNGRPWDLHRKKDGLRVFNFGNDDPVYDDVHNFESNIEFIKKSRREYVLIAPSYMICNINYNDLIKYHKRLDNDITVVYKKISDANNNFIDCEILNINNKNRVIGIENNIGHENNANVNMEMYILKTDLFIDIIYEGIRSGLYKKVKEFIHLNIDNLKVGAFEFSGYLSCINSIQSYFNANLNFLKEEVNKELFHSNVPIYTKVQDEFPTKYTDGSKVNNSIVANGSYIEGTVKNCIIGRQVKIGKGSVIKNCIIMQNTVIGDNVIMDNVISDKGIVISNDNIIRGEGSLPITIEKEKAIF</sequence>
<dbReference type="EMBL" id="CP023671">
    <property type="protein sequence ID" value="AYE34198.1"/>
    <property type="molecule type" value="Genomic_DNA"/>
</dbReference>
<dbReference type="GO" id="GO:0008878">
    <property type="term" value="F:glucose-1-phosphate adenylyltransferase activity"/>
    <property type="evidence" value="ECO:0007669"/>
    <property type="project" value="UniProtKB-EC"/>
</dbReference>
<evidence type="ECO:0000313" key="8">
    <source>
        <dbReference type="Proteomes" id="UP001055437"/>
    </source>
</evidence>
<dbReference type="CDD" id="cd04651">
    <property type="entry name" value="LbH_G1P_AT_C"/>
    <property type="match status" value="1"/>
</dbReference>
<comment type="similarity">
    <text evidence="1">Belongs to the bacterial/plant glucose-1-phosphate adenylyltransferase family.</text>
</comment>
<evidence type="ECO:0000313" key="7">
    <source>
        <dbReference type="Proteomes" id="UP000280586"/>
    </source>
</evidence>
<dbReference type="SUPFAM" id="SSF51161">
    <property type="entry name" value="Trimeric LpxA-like enzymes"/>
    <property type="match status" value="1"/>
</dbReference>
<evidence type="ECO:0000313" key="5">
    <source>
        <dbReference type="EMBL" id="AYE34198.1"/>
    </source>
</evidence>
<dbReference type="AlphaFoldDB" id="A0A9N7JKC8"/>
<evidence type="ECO:0000256" key="2">
    <source>
        <dbReference type="ARBA" id="ARBA00023056"/>
    </source>
</evidence>
<dbReference type="EC" id="2.7.7.27" evidence="6"/>
<dbReference type="InterPro" id="IPR011004">
    <property type="entry name" value="Trimer_LpxA-like_sf"/>
</dbReference>
<dbReference type="InterPro" id="IPR029044">
    <property type="entry name" value="Nucleotide-diphossugar_trans"/>
</dbReference>
<dbReference type="Proteomes" id="UP001055437">
    <property type="component" value="Chromosome"/>
</dbReference>
<dbReference type="OrthoDB" id="9801810at2"/>
<evidence type="ECO:0000256" key="1">
    <source>
        <dbReference type="ARBA" id="ARBA00010443"/>
    </source>
</evidence>
<dbReference type="SUPFAM" id="SSF53448">
    <property type="entry name" value="Nucleotide-diphospho-sugar transferases"/>
    <property type="match status" value="1"/>
</dbReference>
<reference evidence="5 7" key="1">
    <citation type="submission" date="2017-09" db="EMBL/GenBank/DDBJ databases">
        <authorList>
            <person name="Thomas P."/>
            <person name="Seyboldt C."/>
        </authorList>
    </citation>
    <scope>NUCLEOTIDE SEQUENCE [LARGE SCALE GENOMIC DNA]</scope>
    <source>
        <strain evidence="5 7">DSM 7534</strain>
    </source>
</reference>
<dbReference type="InterPro" id="IPR056818">
    <property type="entry name" value="GlmU/GlgC-like_hexapep"/>
</dbReference>